<dbReference type="PRINTS" id="PR01803">
    <property type="entry name" value="TCSIALIDASE"/>
</dbReference>
<name>A0A3R7MT55_TRYRA</name>
<dbReference type="VEuPathDB" id="TriTrypDB:TRSC58_06879"/>
<dbReference type="EMBL" id="MKGL01001062">
    <property type="protein sequence ID" value="RNE94814.1"/>
    <property type="molecule type" value="Genomic_DNA"/>
</dbReference>
<dbReference type="GO" id="GO:0004308">
    <property type="term" value="F:exo-alpha-sialidase activity"/>
    <property type="evidence" value="ECO:0007669"/>
    <property type="project" value="InterPro"/>
</dbReference>
<dbReference type="InterPro" id="IPR011040">
    <property type="entry name" value="Sialidase"/>
</dbReference>
<dbReference type="OMA" id="NETRAMC"/>
<evidence type="ECO:0000259" key="3">
    <source>
        <dbReference type="Pfam" id="PF22925"/>
    </source>
</evidence>
<dbReference type="Proteomes" id="UP000283634">
    <property type="component" value="Unassembled WGS sequence"/>
</dbReference>
<evidence type="ECO:0000313" key="5">
    <source>
        <dbReference type="Proteomes" id="UP000283634"/>
    </source>
</evidence>
<dbReference type="InterPro" id="IPR008377">
    <property type="entry name" value="Sialidase_trypan"/>
</dbReference>
<comment type="caution">
    <text evidence="4">The sequence shown here is derived from an EMBL/GenBank/DDBJ whole genome shotgun (WGS) entry which is preliminary data.</text>
</comment>
<feature type="signal peptide" evidence="1">
    <location>
        <begin position="1"/>
        <end position="28"/>
    </location>
</feature>
<sequence length="643" mass="69849">MPKMSWNLLSYSVLLLLFVLLTCCGSQAAGSDPRDVINSFTGTTPIAGAKWEEMQCVEGSVRSLRVPSLVEVDGAVFAVAEAQCKNGNVSFTGILSQHLKEIGPEPTEIPMGAGTGSFHTQLLKEGDNEMKDTMRPTTIVSGNNVYVLLGSCSRATLESKEADRSGCKLLLLKGSVTEGEEKKVQWNETRAMCPESRGYGSLTHLSAVGGSGTVMSDSTLVFPVQATRNDGKNFLLAAHFIPSENKLESLDDTVGEGCSDPSIVERGEDMYRHLLMMAPCTDGSYHVYNTIASWKYWYGSAPISRAWGNSHDRKGEGVRSGFITATIDGKKVMLLTTPVYSEKGEDRLHIWMTDNARVHDVGPVSREGDDAAASSLLYRADKKELILLYEKKSGDSYSLVAVNLTEQLERIKSMVKAWKDMDTALENCASTGTVDPRIKNVCKSAVPTKGLAGFWSNSLKGNLWKDEYLGVNATVHGGNVAGTEGGVRFRGAGAGAEWPVGKLGQNQPYHFVNNEFTLVATVMINAVPEADTPLMGVRMNDNASTVLVGLFYTKHNKWGVTVNGKSRGLLDEDVTWQPGTTYQVILRRVSDEFFVYVDENMLIQEELPPSPYTSRGVSDFYVGGDGAKGTGEVDVTVGNVLLY</sequence>
<dbReference type="Pfam" id="PF13859">
    <property type="entry name" value="BNR_3"/>
    <property type="match status" value="1"/>
</dbReference>
<dbReference type="InterPro" id="IPR036278">
    <property type="entry name" value="Sialidase_sf"/>
</dbReference>
<dbReference type="GeneID" id="40334507"/>
<accession>A0A3R7MT55</accession>
<dbReference type="SUPFAM" id="SSF50939">
    <property type="entry name" value="Sialidases"/>
    <property type="match status" value="1"/>
</dbReference>
<evidence type="ECO:0000259" key="2">
    <source>
        <dbReference type="Pfam" id="PF13859"/>
    </source>
</evidence>
<gene>
    <name evidence="4" type="ORF">TraAM80_10574</name>
</gene>
<proteinExistence type="predicted"/>
<dbReference type="Gene3D" id="2.60.120.200">
    <property type="match status" value="1"/>
</dbReference>
<dbReference type="SUPFAM" id="SSF49899">
    <property type="entry name" value="Concanavalin A-like lectins/glucanases"/>
    <property type="match status" value="1"/>
</dbReference>
<feature type="non-terminal residue" evidence="4">
    <location>
        <position position="643"/>
    </location>
</feature>
<feature type="domain" description="Sialidase" evidence="2">
    <location>
        <begin position="66"/>
        <end position="390"/>
    </location>
</feature>
<dbReference type="Pfam" id="PF22925">
    <property type="entry name" value="TS_C"/>
    <property type="match status" value="1"/>
</dbReference>
<dbReference type="Gene3D" id="2.120.10.10">
    <property type="match status" value="1"/>
</dbReference>
<dbReference type="CDD" id="cd15482">
    <property type="entry name" value="Sialidase_non-viral"/>
    <property type="match status" value="1"/>
</dbReference>
<protein>
    <submittedName>
        <fullName evidence="4">Trans-sialidase</fullName>
    </submittedName>
</protein>
<evidence type="ECO:0000256" key="1">
    <source>
        <dbReference type="SAM" id="SignalP"/>
    </source>
</evidence>
<dbReference type="AlphaFoldDB" id="A0A3R7MT55"/>
<keyword evidence="5" id="KW-1185">Reference proteome</keyword>
<dbReference type="OrthoDB" id="245663at2759"/>
<feature type="chain" id="PRO_5018637485" evidence="1">
    <location>
        <begin position="29"/>
        <end position="643"/>
    </location>
</feature>
<dbReference type="RefSeq" id="XP_029232972.1">
    <property type="nucleotide sequence ID" value="XM_029387186.1"/>
</dbReference>
<dbReference type="InterPro" id="IPR013320">
    <property type="entry name" value="ConA-like_dom_sf"/>
</dbReference>
<organism evidence="4 5">
    <name type="scientific">Trypanosoma rangeli</name>
    <dbReference type="NCBI Taxonomy" id="5698"/>
    <lineage>
        <taxon>Eukaryota</taxon>
        <taxon>Discoba</taxon>
        <taxon>Euglenozoa</taxon>
        <taxon>Kinetoplastea</taxon>
        <taxon>Metakinetoplastina</taxon>
        <taxon>Trypanosomatida</taxon>
        <taxon>Trypanosomatidae</taxon>
        <taxon>Trypanosoma</taxon>
        <taxon>Herpetosoma</taxon>
    </lineage>
</organism>
<feature type="domain" description="Trans-sialidase C-terminal" evidence="3">
    <location>
        <begin position="447"/>
        <end position="643"/>
    </location>
</feature>
<reference evidence="4 5" key="1">
    <citation type="journal article" date="2018" name="BMC Genomics">
        <title>Genomic comparison of Trypanosoma conorhini and Trypanosoma rangeli to Trypanosoma cruzi strains of high and low virulence.</title>
        <authorList>
            <person name="Bradwell K.R."/>
            <person name="Koparde V.N."/>
            <person name="Matveyev A.V."/>
            <person name="Serrano M.G."/>
            <person name="Alves J.M."/>
            <person name="Parikh H."/>
            <person name="Huang B."/>
            <person name="Lee V."/>
            <person name="Espinosa-Alvarez O."/>
            <person name="Ortiz P.A."/>
            <person name="Costa-Martins A.G."/>
            <person name="Teixeira M.M."/>
            <person name="Buck G.A."/>
        </authorList>
    </citation>
    <scope>NUCLEOTIDE SEQUENCE [LARGE SCALE GENOMIC DNA]</scope>
    <source>
        <strain evidence="4 5">AM80</strain>
    </source>
</reference>
<evidence type="ECO:0000313" key="4">
    <source>
        <dbReference type="EMBL" id="RNE94814.1"/>
    </source>
</evidence>
<dbReference type="InterPro" id="IPR055239">
    <property type="entry name" value="TS_C"/>
</dbReference>
<keyword evidence="1" id="KW-0732">Signal</keyword>